<reference evidence="2 3" key="1">
    <citation type="journal article" date="2019" name="Int. J. Syst. Evol. Microbiol.">
        <title>The Global Catalogue of Microorganisms (GCM) 10K type strain sequencing project: providing services to taxonomists for standard genome sequencing and annotation.</title>
        <authorList>
            <consortium name="The Broad Institute Genomics Platform"/>
            <consortium name="The Broad Institute Genome Sequencing Center for Infectious Disease"/>
            <person name="Wu L."/>
            <person name="Ma J."/>
        </authorList>
    </citation>
    <scope>NUCLEOTIDE SEQUENCE [LARGE SCALE GENOMIC DNA]</scope>
    <source>
        <strain evidence="2 3">JCM 14603</strain>
    </source>
</reference>
<keyword evidence="3" id="KW-1185">Reference proteome</keyword>
<evidence type="ECO:0000313" key="3">
    <source>
        <dbReference type="Proteomes" id="UP001500238"/>
    </source>
</evidence>
<evidence type="ECO:0000313" key="2">
    <source>
        <dbReference type="EMBL" id="GAA0671073.1"/>
    </source>
</evidence>
<dbReference type="Proteomes" id="UP001500238">
    <property type="component" value="Unassembled WGS sequence"/>
</dbReference>
<gene>
    <name evidence="2" type="ORF">GCM10009102_22380</name>
</gene>
<accession>A0ABN1HWQ6</accession>
<feature type="compositionally biased region" description="Basic and acidic residues" evidence="1">
    <location>
        <begin position="94"/>
        <end position="106"/>
    </location>
</feature>
<feature type="compositionally biased region" description="Basic and acidic residues" evidence="1">
    <location>
        <begin position="18"/>
        <end position="42"/>
    </location>
</feature>
<organism evidence="2 3">
    <name type="scientific">Sphingomonas insulae</name>
    <dbReference type="NCBI Taxonomy" id="424800"/>
    <lineage>
        <taxon>Bacteria</taxon>
        <taxon>Pseudomonadati</taxon>
        <taxon>Pseudomonadota</taxon>
        <taxon>Alphaproteobacteria</taxon>
        <taxon>Sphingomonadales</taxon>
        <taxon>Sphingomonadaceae</taxon>
        <taxon>Sphingomonas</taxon>
    </lineage>
</organism>
<evidence type="ECO:0000256" key="1">
    <source>
        <dbReference type="SAM" id="MobiDB-lite"/>
    </source>
</evidence>
<dbReference type="EMBL" id="BAAAES010000009">
    <property type="protein sequence ID" value="GAA0671073.1"/>
    <property type="molecule type" value="Genomic_DNA"/>
</dbReference>
<name>A0ABN1HWQ6_9SPHN</name>
<feature type="compositionally biased region" description="Basic and acidic residues" evidence="1">
    <location>
        <begin position="49"/>
        <end position="82"/>
    </location>
</feature>
<sequence>MVDKSWGTAPSTPSFRVRTNDSTDQRAAERARAREERSRDRAAAMTQRLETRAVEREADIRSREEARVARRVEEERKAEGDPHAAAAQRRRGSGRKDVVREQRDTRSYTTIVDVGRMRELAKRGASTAGLAGAFGITEAEVTAALADADADEE</sequence>
<protein>
    <recommendedName>
        <fullName evidence="4">DUF3606 domain-containing protein</fullName>
    </recommendedName>
</protein>
<evidence type="ECO:0008006" key="4">
    <source>
        <dbReference type="Google" id="ProtNLM"/>
    </source>
</evidence>
<comment type="caution">
    <text evidence="2">The sequence shown here is derived from an EMBL/GenBank/DDBJ whole genome shotgun (WGS) entry which is preliminary data.</text>
</comment>
<feature type="region of interest" description="Disordered" evidence="1">
    <location>
        <begin position="1"/>
        <end position="106"/>
    </location>
</feature>
<proteinExistence type="predicted"/>